<feature type="transmembrane region" description="Helical" evidence="1">
    <location>
        <begin position="100"/>
        <end position="121"/>
    </location>
</feature>
<dbReference type="Pfam" id="PF22564">
    <property type="entry name" value="HAAS"/>
    <property type="match status" value="1"/>
</dbReference>
<dbReference type="AlphaFoldDB" id="A0A6N2TZH2"/>
<evidence type="ECO:0000313" key="2">
    <source>
        <dbReference type="EMBL" id="VYT09853.1"/>
    </source>
</evidence>
<proteinExistence type="predicted"/>
<accession>A0A6N2TZH2</accession>
<protein>
    <recommendedName>
        <fullName evidence="3">DUF1700 domain-containing protein</fullName>
    </recommendedName>
</protein>
<keyword evidence="1" id="KW-1133">Transmembrane helix</keyword>
<keyword evidence="1" id="KW-0472">Membrane</keyword>
<gene>
    <name evidence="2" type="ORF">CNLFYP112_01798</name>
</gene>
<sequence length="148" mass="16857">MRSSDFLLQLKKALENELSAAQVQDNVEYYKNYIKEEMKSGKSEQEVMDMLGDPWAIAKTILLEEKMSGPQESINSEEVWSDQEQKQQSQKIHVFGLDTWWKKGAVILGVIAIIILIISLILGILSIVLPIAIPLILVVTIFNMLRRK</sequence>
<dbReference type="EMBL" id="CACRTG010000013">
    <property type="protein sequence ID" value="VYT09853.1"/>
    <property type="molecule type" value="Genomic_DNA"/>
</dbReference>
<evidence type="ECO:0000256" key="1">
    <source>
        <dbReference type="SAM" id="Phobius"/>
    </source>
</evidence>
<organism evidence="2">
    <name type="scientific">[Clostridium] nexile</name>
    <dbReference type="NCBI Taxonomy" id="29361"/>
    <lineage>
        <taxon>Bacteria</taxon>
        <taxon>Bacillati</taxon>
        <taxon>Bacillota</taxon>
        <taxon>Clostridia</taxon>
        <taxon>Lachnospirales</taxon>
        <taxon>Lachnospiraceae</taxon>
        <taxon>Tyzzerella</taxon>
    </lineage>
</organism>
<reference evidence="2" key="1">
    <citation type="submission" date="2019-11" db="EMBL/GenBank/DDBJ databases">
        <authorList>
            <person name="Feng L."/>
        </authorList>
    </citation>
    <scope>NUCLEOTIDE SEQUENCE</scope>
    <source>
        <strain evidence="2">CnexileLFYP112</strain>
    </source>
</reference>
<evidence type="ECO:0008006" key="3">
    <source>
        <dbReference type="Google" id="ProtNLM"/>
    </source>
</evidence>
<name>A0A6N2TZH2_9FIRM</name>
<keyword evidence="1" id="KW-0812">Transmembrane</keyword>